<dbReference type="InterPro" id="IPR051045">
    <property type="entry name" value="TonB-dependent_transducer"/>
</dbReference>
<dbReference type="SUPFAM" id="SSF74653">
    <property type="entry name" value="TolA/TonB C-terminal domain"/>
    <property type="match status" value="1"/>
</dbReference>
<comment type="caution">
    <text evidence="2">The sequence shown here is derived from an EMBL/GenBank/DDBJ whole genome shotgun (WGS) entry which is preliminary data.</text>
</comment>
<dbReference type="InterPro" id="IPR011652">
    <property type="entry name" value="MORN_2"/>
</dbReference>
<organism evidence="2 3">
    <name type="scientific">Sphingobacterium yanglingense</name>
    <dbReference type="NCBI Taxonomy" id="1437280"/>
    <lineage>
        <taxon>Bacteria</taxon>
        <taxon>Pseudomonadati</taxon>
        <taxon>Bacteroidota</taxon>
        <taxon>Sphingobacteriia</taxon>
        <taxon>Sphingobacteriales</taxon>
        <taxon>Sphingobacteriaceae</taxon>
        <taxon>Sphingobacterium</taxon>
    </lineage>
</organism>
<dbReference type="PROSITE" id="PS52015">
    <property type="entry name" value="TONB_CTD"/>
    <property type="match status" value="1"/>
</dbReference>
<dbReference type="PANTHER" id="PTHR33446:SF2">
    <property type="entry name" value="PROTEIN TONB"/>
    <property type="match status" value="1"/>
</dbReference>
<gene>
    <name evidence="2" type="ORF">CLV99_0065</name>
</gene>
<dbReference type="OrthoDB" id="649093at2"/>
<dbReference type="GO" id="GO:0098797">
    <property type="term" value="C:plasma membrane protein complex"/>
    <property type="evidence" value="ECO:0007669"/>
    <property type="project" value="TreeGrafter"/>
</dbReference>
<keyword evidence="3" id="KW-1185">Reference proteome</keyword>
<dbReference type="Proteomes" id="UP000295292">
    <property type="component" value="Unassembled WGS sequence"/>
</dbReference>
<accession>A0A4R6WT74</accession>
<dbReference type="EMBL" id="SNYV01000001">
    <property type="protein sequence ID" value="TDQ82843.1"/>
    <property type="molecule type" value="Genomic_DNA"/>
</dbReference>
<feature type="domain" description="TonB C-terminal" evidence="1">
    <location>
        <begin position="240"/>
        <end position="330"/>
    </location>
</feature>
<dbReference type="Gene3D" id="3.30.1150.10">
    <property type="match status" value="1"/>
</dbReference>
<name>A0A4R6WT74_9SPHI</name>
<evidence type="ECO:0000259" key="1">
    <source>
        <dbReference type="PROSITE" id="PS52015"/>
    </source>
</evidence>
<dbReference type="GO" id="GO:0055085">
    <property type="term" value="P:transmembrane transport"/>
    <property type="evidence" value="ECO:0007669"/>
    <property type="project" value="InterPro"/>
</dbReference>
<dbReference type="AlphaFoldDB" id="A0A4R6WT74"/>
<reference evidence="2 3" key="1">
    <citation type="submission" date="2019-03" db="EMBL/GenBank/DDBJ databases">
        <title>Genomic Encyclopedia of Archaeal and Bacterial Type Strains, Phase II (KMG-II): from individual species to whole genera.</title>
        <authorList>
            <person name="Goeker M."/>
        </authorList>
    </citation>
    <scope>NUCLEOTIDE SEQUENCE [LARGE SCALE GENOMIC DNA]</scope>
    <source>
        <strain evidence="2 3">DSM 28353</strain>
    </source>
</reference>
<dbReference type="SUPFAM" id="SSF82185">
    <property type="entry name" value="Histone H3 K4-specific methyltransferase SET7/9 N-terminal domain"/>
    <property type="match status" value="1"/>
</dbReference>
<dbReference type="Gene3D" id="3.90.930.1">
    <property type="match status" value="1"/>
</dbReference>
<evidence type="ECO:0000313" key="2">
    <source>
        <dbReference type="EMBL" id="TDQ82843.1"/>
    </source>
</evidence>
<dbReference type="InterPro" id="IPR037682">
    <property type="entry name" value="TonB_C"/>
</dbReference>
<dbReference type="Pfam" id="PF03544">
    <property type="entry name" value="TonB_C"/>
    <property type="match status" value="1"/>
</dbReference>
<sequence length="330" mass="37677">MTHTLLYIHKSLIVLFFISLTNLLQAQETLVTYIKKDGSFTPLKDSAAYTSILQLQANDAGLYELNEYYPNGNLKRHAWVKTPDPKRLRFEGPVKSFYDNEVLQSIYQYSNDKIADTAKRYYRNGVLKETRFYVKNQSSPALIADYELASRLVYYADSLNNVQVKNGNGTATFFSDDQDFEQGNYVDGLRAGHWKGKMTKGKYQFEEWYEKGVLTKGITTDSTGQEYNYTQKDVEPEYPGGIQQLRMFIGNNYRYPTEAIKANISGQILISFVVEKTGKTSSYKIINDLGYGTGQRAIDVLKRAKDFTPGYRRGIPVRVAYSVPIQLNLS</sequence>
<protein>
    <submittedName>
        <fullName evidence="2">MORN repeat protein</fullName>
    </submittedName>
</protein>
<dbReference type="GO" id="GO:0031992">
    <property type="term" value="F:energy transducer activity"/>
    <property type="evidence" value="ECO:0007669"/>
    <property type="project" value="TreeGrafter"/>
</dbReference>
<dbReference type="PANTHER" id="PTHR33446">
    <property type="entry name" value="PROTEIN TONB-RELATED"/>
    <property type="match status" value="1"/>
</dbReference>
<evidence type="ECO:0000313" key="3">
    <source>
        <dbReference type="Proteomes" id="UP000295292"/>
    </source>
</evidence>
<dbReference type="Pfam" id="PF07661">
    <property type="entry name" value="MORN_2"/>
    <property type="match status" value="2"/>
</dbReference>
<proteinExistence type="predicted"/>